<organism evidence="10 11">
    <name type="scientific">Scyliorhinus torazame</name>
    <name type="common">Cloudy catshark</name>
    <name type="synonym">Catulus torazame</name>
    <dbReference type="NCBI Taxonomy" id="75743"/>
    <lineage>
        <taxon>Eukaryota</taxon>
        <taxon>Metazoa</taxon>
        <taxon>Chordata</taxon>
        <taxon>Craniata</taxon>
        <taxon>Vertebrata</taxon>
        <taxon>Chondrichthyes</taxon>
        <taxon>Elasmobranchii</taxon>
        <taxon>Galeomorphii</taxon>
        <taxon>Galeoidea</taxon>
        <taxon>Carcharhiniformes</taxon>
        <taxon>Scyliorhinidae</taxon>
        <taxon>Scyliorhinus</taxon>
    </lineage>
</organism>
<sequence length="367" mass="43420">MMDYRPGFPAAASDNDDEEEAADEEEGQRYKLFPNMACQSQVHMGGVESVCHKQQELVKRTMECRWRLAEAQQRLCDLELHNSESLEQERAKAQTEFWELKQKEDEWRQKEEELIWNERLSSWNIDTDSKEGFNKSVINKKIKCKEVEEDGKNVTFAQKYNQQIRHFGMLKRWVDSQRYLSDHPHLICQETANYLIKWCFHLKEEEKQALMEQVAHQAVVMQFIIELGRSLQEDPRGCFRQFFEKAKVAEEGYMEAFNTELAEFIQRVRDFAEAKTAETITIHNVARHLNHLDVHRLPPMEVFESLPQELKRCFQLKDVHVLQNMLSNMNPQVAEHYLQCCIDAGLRIYNTKEAKEERNEEPNMDLS</sequence>
<evidence type="ECO:0000256" key="3">
    <source>
        <dbReference type="ARBA" id="ARBA00022490"/>
    </source>
</evidence>
<feature type="domain" description="Cdc37 Hsp90 binding" evidence="9">
    <location>
        <begin position="129"/>
        <end position="287"/>
    </location>
</feature>
<evidence type="ECO:0000313" key="11">
    <source>
        <dbReference type="Proteomes" id="UP000288216"/>
    </source>
</evidence>
<dbReference type="PANTHER" id="PTHR12800:SF2">
    <property type="entry name" value="HSP90 CO-CHAPERONE CDC37-LIKE 1"/>
    <property type="match status" value="1"/>
</dbReference>
<dbReference type="InterPro" id="IPR013874">
    <property type="entry name" value="Cdc37_Hsp90-bd"/>
</dbReference>
<accession>A0A401PE99</accession>
<reference evidence="10 11" key="1">
    <citation type="journal article" date="2018" name="Nat. Ecol. Evol.">
        <title>Shark genomes provide insights into elasmobranch evolution and the origin of vertebrates.</title>
        <authorList>
            <person name="Hara Y"/>
            <person name="Yamaguchi K"/>
            <person name="Onimaru K"/>
            <person name="Kadota M"/>
            <person name="Koyanagi M"/>
            <person name="Keeley SD"/>
            <person name="Tatsumi K"/>
            <person name="Tanaka K"/>
            <person name="Motone F"/>
            <person name="Kageyama Y"/>
            <person name="Nozu R"/>
            <person name="Adachi N"/>
            <person name="Nishimura O"/>
            <person name="Nakagawa R"/>
            <person name="Tanegashima C"/>
            <person name="Kiyatake I"/>
            <person name="Matsumoto R"/>
            <person name="Murakumo K"/>
            <person name="Nishida K"/>
            <person name="Terakita A"/>
            <person name="Kuratani S"/>
            <person name="Sato K"/>
            <person name="Hyodo S Kuraku.S."/>
        </authorList>
    </citation>
    <scope>NUCLEOTIDE SEQUENCE [LARGE SCALE GENOMIC DNA]</scope>
</reference>
<dbReference type="InterPro" id="IPR038189">
    <property type="entry name" value="Cdc37_Hsp90-bd_sf"/>
</dbReference>
<gene>
    <name evidence="10" type="ORF">scyTo_0008834</name>
</gene>
<dbReference type="Pfam" id="PF08564">
    <property type="entry name" value="CDC37_C"/>
    <property type="match status" value="1"/>
</dbReference>
<feature type="compositionally biased region" description="Acidic residues" evidence="7">
    <location>
        <begin position="14"/>
        <end position="26"/>
    </location>
</feature>
<proteinExistence type="inferred from homology"/>
<dbReference type="Pfam" id="PF08565">
    <property type="entry name" value="CDC37_M"/>
    <property type="match status" value="1"/>
</dbReference>
<dbReference type="STRING" id="75743.A0A401PE99"/>
<dbReference type="SMART" id="SM01069">
    <property type="entry name" value="CDC37_C"/>
    <property type="match status" value="1"/>
</dbReference>
<comment type="caution">
    <text evidence="10">The sequence shown here is derived from an EMBL/GenBank/DDBJ whole genome shotgun (WGS) entry which is preliminary data.</text>
</comment>
<dbReference type="OMA" id="EFWELKQ"/>
<feature type="region of interest" description="Disordered" evidence="7">
    <location>
        <begin position="1"/>
        <end position="26"/>
    </location>
</feature>
<evidence type="ECO:0000259" key="8">
    <source>
        <dbReference type="SMART" id="SM01069"/>
    </source>
</evidence>
<dbReference type="GO" id="GO:0005737">
    <property type="term" value="C:cytoplasm"/>
    <property type="evidence" value="ECO:0007669"/>
    <property type="project" value="UniProtKB-SubCell"/>
</dbReference>
<dbReference type="Gene3D" id="1.20.58.610">
    <property type="entry name" value="Cdc37, Hsp90 binding domain"/>
    <property type="match status" value="1"/>
</dbReference>
<evidence type="ECO:0000259" key="9">
    <source>
        <dbReference type="SMART" id="SM01070"/>
    </source>
</evidence>
<dbReference type="GO" id="GO:0051087">
    <property type="term" value="F:protein-folding chaperone binding"/>
    <property type="evidence" value="ECO:0007669"/>
    <property type="project" value="TreeGrafter"/>
</dbReference>
<dbReference type="SMART" id="SM01070">
    <property type="entry name" value="CDC37_M"/>
    <property type="match status" value="1"/>
</dbReference>
<dbReference type="EMBL" id="BFAA01003466">
    <property type="protein sequence ID" value="GCB71428.1"/>
    <property type="molecule type" value="Genomic_DNA"/>
</dbReference>
<dbReference type="InterPro" id="IPR013873">
    <property type="entry name" value="Cdc37_C"/>
</dbReference>
<evidence type="ECO:0000256" key="4">
    <source>
        <dbReference type="ARBA" id="ARBA00023186"/>
    </source>
</evidence>
<evidence type="ECO:0000256" key="1">
    <source>
        <dbReference type="ARBA" id="ARBA00004496"/>
    </source>
</evidence>
<comment type="subcellular location">
    <subcellularLocation>
        <location evidence="1">Cytoplasm</location>
    </subcellularLocation>
</comment>
<keyword evidence="11" id="KW-1185">Reference proteome</keyword>
<evidence type="ECO:0000256" key="2">
    <source>
        <dbReference type="ARBA" id="ARBA00006222"/>
    </source>
</evidence>
<name>A0A401PE99_SCYTO</name>
<keyword evidence="4" id="KW-0143">Chaperone</keyword>
<evidence type="ECO:0000256" key="5">
    <source>
        <dbReference type="ARBA" id="ARBA00037145"/>
    </source>
</evidence>
<protein>
    <recommendedName>
        <fullName evidence="6">Hsp90 co-chaperone Cdc37-like 1</fullName>
    </recommendedName>
</protein>
<dbReference type="GO" id="GO:0006457">
    <property type="term" value="P:protein folding"/>
    <property type="evidence" value="ECO:0007669"/>
    <property type="project" value="TreeGrafter"/>
</dbReference>
<dbReference type="Gene3D" id="6.10.140.250">
    <property type="match status" value="1"/>
</dbReference>
<comment type="similarity">
    <text evidence="2">Belongs to the CDC37 family.</text>
</comment>
<dbReference type="GO" id="GO:0031072">
    <property type="term" value="F:heat shock protein binding"/>
    <property type="evidence" value="ECO:0007669"/>
    <property type="project" value="TreeGrafter"/>
</dbReference>
<evidence type="ECO:0000256" key="7">
    <source>
        <dbReference type="SAM" id="MobiDB-lite"/>
    </source>
</evidence>
<dbReference type="SUPFAM" id="SSF101391">
    <property type="entry name" value="Hsp90 co-chaperone CDC37"/>
    <property type="match status" value="1"/>
</dbReference>
<dbReference type="GO" id="GO:0051082">
    <property type="term" value="F:unfolded protein binding"/>
    <property type="evidence" value="ECO:0007669"/>
    <property type="project" value="TreeGrafter"/>
</dbReference>
<keyword evidence="3" id="KW-0963">Cytoplasm</keyword>
<dbReference type="AlphaFoldDB" id="A0A401PE99"/>
<dbReference type="OrthoDB" id="440202at2759"/>
<dbReference type="GO" id="GO:0050821">
    <property type="term" value="P:protein stabilization"/>
    <property type="evidence" value="ECO:0007669"/>
    <property type="project" value="TreeGrafter"/>
</dbReference>
<dbReference type="FunFam" id="1.20.58.610:FF:000001">
    <property type="entry name" value="Hsp90 co-chaperone Cdc37-like 1"/>
    <property type="match status" value="1"/>
</dbReference>
<evidence type="ECO:0000256" key="6">
    <source>
        <dbReference type="ARBA" id="ARBA00040086"/>
    </source>
</evidence>
<dbReference type="PANTHER" id="PTHR12800">
    <property type="entry name" value="CDC37-RELATED"/>
    <property type="match status" value="1"/>
</dbReference>
<dbReference type="InterPro" id="IPR004918">
    <property type="entry name" value="Cdc37"/>
</dbReference>
<comment type="function">
    <text evidence="5">Co-chaperone that binds to numerous proteins and promotes their interaction with Hsp70 and Hsp90.</text>
</comment>
<feature type="domain" description="Cdc37 C-terminal" evidence="8">
    <location>
        <begin position="296"/>
        <end position="367"/>
    </location>
</feature>
<dbReference type="Proteomes" id="UP000288216">
    <property type="component" value="Unassembled WGS sequence"/>
</dbReference>
<evidence type="ECO:0000313" key="10">
    <source>
        <dbReference type="EMBL" id="GCB71428.1"/>
    </source>
</evidence>